<dbReference type="EMBL" id="QHLQ01000020">
    <property type="protein sequence ID" value="NIZ62705.1"/>
    <property type="molecule type" value="Genomic_DNA"/>
</dbReference>
<evidence type="ECO:0000256" key="1">
    <source>
        <dbReference type="ARBA" id="ARBA00004651"/>
    </source>
</evidence>
<feature type="transmembrane region" description="Helical" evidence="8">
    <location>
        <begin position="168"/>
        <end position="190"/>
    </location>
</feature>
<dbReference type="Gene3D" id="1.20.1530.20">
    <property type="match status" value="1"/>
</dbReference>
<keyword evidence="6 8" id="KW-1133">Transmembrane helix</keyword>
<feature type="transmembrane region" description="Helical" evidence="8">
    <location>
        <begin position="6"/>
        <end position="22"/>
    </location>
</feature>
<dbReference type="InterPro" id="IPR004776">
    <property type="entry name" value="Mem_transp_PIN-like"/>
</dbReference>
<evidence type="ECO:0000313" key="9">
    <source>
        <dbReference type="EMBL" id="NIZ62705.1"/>
    </source>
</evidence>
<comment type="caution">
    <text evidence="9">The sequence shown here is derived from an EMBL/GenBank/DDBJ whole genome shotgun (WGS) entry which is preliminary data.</text>
</comment>
<evidence type="ECO:0000256" key="4">
    <source>
        <dbReference type="ARBA" id="ARBA00022475"/>
    </source>
</evidence>
<dbReference type="PANTHER" id="PTHR36838:SF4">
    <property type="entry name" value="AUXIN EFFLUX CARRIER FAMILY PROTEIN"/>
    <property type="match status" value="1"/>
</dbReference>
<proteinExistence type="inferred from homology"/>
<dbReference type="PANTHER" id="PTHR36838">
    <property type="entry name" value="AUXIN EFFLUX CARRIER FAMILY PROTEIN"/>
    <property type="match status" value="1"/>
</dbReference>
<dbReference type="Pfam" id="PF03547">
    <property type="entry name" value="Mem_trans"/>
    <property type="match status" value="1"/>
</dbReference>
<evidence type="ECO:0000313" key="10">
    <source>
        <dbReference type="Proteomes" id="UP001429564"/>
    </source>
</evidence>
<keyword evidence="3" id="KW-0813">Transport</keyword>
<evidence type="ECO:0000256" key="5">
    <source>
        <dbReference type="ARBA" id="ARBA00022692"/>
    </source>
</evidence>
<name>A0ABX0WD98_9RHOB</name>
<organism evidence="9 10">
    <name type="scientific">Parasedimentitalea denitrificans</name>
    <dbReference type="NCBI Taxonomy" id="2211118"/>
    <lineage>
        <taxon>Bacteria</taxon>
        <taxon>Pseudomonadati</taxon>
        <taxon>Pseudomonadota</taxon>
        <taxon>Alphaproteobacteria</taxon>
        <taxon>Rhodobacterales</taxon>
        <taxon>Paracoccaceae</taxon>
        <taxon>Parasedimentitalea</taxon>
    </lineage>
</organism>
<evidence type="ECO:0000256" key="2">
    <source>
        <dbReference type="ARBA" id="ARBA00010145"/>
    </source>
</evidence>
<keyword evidence="5 8" id="KW-0812">Transmembrane</keyword>
<dbReference type="InterPro" id="IPR038770">
    <property type="entry name" value="Na+/solute_symporter_sf"/>
</dbReference>
<feature type="transmembrane region" description="Helical" evidence="8">
    <location>
        <begin position="125"/>
        <end position="147"/>
    </location>
</feature>
<sequence>MLPVLVSIAPIFILIVLGYLLRRNGIPNVEFWNMNDKLVYWVLMPALLFHKTSTIELSAELVGSYSVVIIGGMATALVFGLGTAKAVGLPGGSAGSVMQGAARHNAFIALSIAGSLFGAEGLSLGALAMALLIPVTNLSVVPLMVVLNKRDSERNVLAMVLRDLARNPLIVSVLAGVSFNVLGAGEVPVLHDTTQLLGNAALPIVLMCVGANLRLRAMQAAALPLVLSICGKFLVFPLVTVLLAQLWGLSELETMVALLFAASPTASASYTLARQMGGDAPLMAAITTIQTGLAFLTLPLSLLLVEQLF</sequence>
<evidence type="ECO:0000256" key="7">
    <source>
        <dbReference type="ARBA" id="ARBA00023136"/>
    </source>
</evidence>
<gene>
    <name evidence="9" type="ORF">DL239_17165</name>
</gene>
<evidence type="ECO:0000256" key="8">
    <source>
        <dbReference type="SAM" id="Phobius"/>
    </source>
</evidence>
<comment type="similarity">
    <text evidence="2">Belongs to the auxin efflux carrier (TC 2.A.69) family.</text>
</comment>
<reference evidence="9 10" key="1">
    <citation type="submission" date="2018-05" db="EMBL/GenBank/DDBJ databases">
        <authorList>
            <person name="Zhang Y.-J."/>
        </authorList>
    </citation>
    <scope>NUCLEOTIDE SEQUENCE [LARGE SCALE GENOMIC DNA]</scope>
    <source>
        <strain evidence="9 10">CY04</strain>
    </source>
</reference>
<keyword evidence="10" id="KW-1185">Reference proteome</keyword>
<evidence type="ECO:0000256" key="6">
    <source>
        <dbReference type="ARBA" id="ARBA00022989"/>
    </source>
</evidence>
<feature type="transmembrane region" description="Helical" evidence="8">
    <location>
        <begin position="196"/>
        <end position="213"/>
    </location>
</feature>
<dbReference type="Proteomes" id="UP001429564">
    <property type="component" value="Unassembled WGS sequence"/>
</dbReference>
<accession>A0ABX0WD98</accession>
<feature type="transmembrane region" description="Helical" evidence="8">
    <location>
        <begin position="280"/>
        <end position="305"/>
    </location>
</feature>
<protein>
    <submittedName>
        <fullName evidence="9">AEC family transporter</fullName>
    </submittedName>
</protein>
<keyword evidence="7 8" id="KW-0472">Membrane</keyword>
<comment type="subcellular location">
    <subcellularLocation>
        <location evidence="1">Cell membrane</location>
        <topology evidence="1">Multi-pass membrane protein</topology>
    </subcellularLocation>
</comment>
<feature type="transmembrane region" description="Helical" evidence="8">
    <location>
        <begin position="225"/>
        <end position="248"/>
    </location>
</feature>
<evidence type="ECO:0000256" key="3">
    <source>
        <dbReference type="ARBA" id="ARBA00022448"/>
    </source>
</evidence>
<feature type="transmembrane region" description="Helical" evidence="8">
    <location>
        <begin position="62"/>
        <end position="81"/>
    </location>
</feature>
<keyword evidence="4" id="KW-1003">Cell membrane</keyword>